<proteinExistence type="predicted"/>
<gene>
    <name evidence="1" type="ORF">GCM10022406_16870</name>
</gene>
<dbReference type="Proteomes" id="UP001499909">
    <property type="component" value="Unassembled WGS sequence"/>
</dbReference>
<evidence type="ECO:0000313" key="1">
    <source>
        <dbReference type="EMBL" id="GAA3932723.1"/>
    </source>
</evidence>
<dbReference type="EMBL" id="BAABDH010000031">
    <property type="protein sequence ID" value="GAA3932723.1"/>
    <property type="molecule type" value="Genomic_DNA"/>
</dbReference>
<protein>
    <submittedName>
        <fullName evidence="1">Uncharacterized protein</fullName>
    </submittedName>
</protein>
<organism evidence="1 2">
    <name type="scientific">Hymenobacter algoricola</name>
    <dbReference type="NCBI Taxonomy" id="486267"/>
    <lineage>
        <taxon>Bacteria</taxon>
        <taxon>Pseudomonadati</taxon>
        <taxon>Bacteroidota</taxon>
        <taxon>Cytophagia</taxon>
        <taxon>Cytophagales</taxon>
        <taxon>Hymenobacteraceae</taxon>
        <taxon>Hymenobacter</taxon>
    </lineage>
</organism>
<reference evidence="2" key="1">
    <citation type="journal article" date="2019" name="Int. J. Syst. Evol. Microbiol.">
        <title>The Global Catalogue of Microorganisms (GCM) 10K type strain sequencing project: providing services to taxonomists for standard genome sequencing and annotation.</title>
        <authorList>
            <consortium name="The Broad Institute Genomics Platform"/>
            <consortium name="The Broad Institute Genome Sequencing Center for Infectious Disease"/>
            <person name="Wu L."/>
            <person name="Ma J."/>
        </authorList>
    </citation>
    <scope>NUCLEOTIDE SEQUENCE [LARGE SCALE GENOMIC DNA]</scope>
    <source>
        <strain evidence="2">JCM 17214</strain>
    </source>
</reference>
<accession>A0ABP7N0N1</accession>
<keyword evidence="2" id="KW-1185">Reference proteome</keyword>
<name>A0ABP7N0N1_9BACT</name>
<evidence type="ECO:0000313" key="2">
    <source>
        <dbReference type="Proteomes" id="UP001499909"/>
    </source>
</evidence>
<dbReference type="RefSeq" id="WP_345112550.1">
    <property type="nucleotide sequence ID" value="NZ_BAABDH010000031.1"/>
</dbReference>
<comment type="caution">
    <text evidence="1">The sequence shown here is derived from an EMBL/GenBank/DDBJ whole genome shotgun (WGS) entry which is preliminary data.</text>
</comment>
<sequence>MRQPVGRGGAVLSGATQNFRYLKLRVNNRSLTLDHLLVSFDSGPASSLPLRYRLLPGRDSAALSLQRLSGRRIRRVDLRYSSDGGYFTPVSVIVLGLR</sequence>